<reference evidence="1 2" key="1">
    <citation type="submission" date="2022-08" db="EMBL/GenBank/DDBJ databases">
        <title>Genome Sequence of the sulphate-reducing bacterium, Pseudodesulfovibrio sp. SYK.</title>
        <authorList>
            <person name="Kondo R."/>
            <person name="Kataoka T."/>
        </authorList>
    </citation>
    <scope>NUCLEOTIDE SEQUENCE [LARGE SCALE GENOMIC DNA]</scope>
    <source>
        <strain evidence="1 2">SYK</strain>
    </source>
</reference>
<name>A0ABN6S5G3_9BACT</name>
<proteinExistence type="predicted"/>
<evidence type="ECO:0000313" key="1">
    <source>
        <dbReference type="EMBL" id="BDQ38339.1"/>
    </source>
</evidence>
<protein>
    <submittedName>
        <fullName evidence="1">Uncharacterized protein</fullName>
    </submittedName>
</protein>
<dbReference type="Proteomes" id="UP001317742">
    <property type="component" value="Chromosome"/>
</dbReference>
<gene>
    <name evidence="1" type="ORF">SYK_26990</name>
</gene>
<accession>A0ABN6S5G3</accession>
<keyword evidence="2" id="KW-1185">Reference proteome</keyword>
<dbReference type="EMBL" id="AP026709">
    <property type="protein sequence ID" value="BDQ38339.1"/>
    <property type="molecule type" value="Genomic_DNA"/>
</dbReference>
<sequence>MMTKTFLYMDQLTCRNKQNEIDAYSNWIECRLFPSIDSWDSEQKRTEHEINERNERKNFSEWHDPLDEFEEIITQTLQVAEVNSYMIGVSISGLYHLWEKQIIDHLIHELKHDWVIPEKHLMKTWNEINYIFKSYSTNLSQMSFYKNLEELRLVSNTIKHGNGSSYRQLVGIKADIVKPYNKSNNQPIIGGNHSLIRVDLFPRIDHYMKYKQAVLDFWNFDIWHSQGERLPFDNWPEKKKR</sequence>
<organism evidence="1 2">
    <name type="scientific">Pseudodesulfovibrio nedwellii</name>
    <dbReference type="NCBI Taxonomy" id="2973072"/>
    <lineage>
        <taxon>Bacteria</taxon>
        <taxon>Pseudomonadati</taxon>
        <taxon>Thermodesulfobacteriota</taxon>
        <taxon>Desulfovibrionia</taxon>
        <taxon>Desulfovibrionales</taxon>
        <taxon>Desulfovibrionaceae</taxon>
    </lineage>
</organism>
<evidence type="ECO:0000313" key="2">
    <source>
        <dbReference type="Proteomes" id="UP001317742"/>
    </source>
</evidence>